<dbReference type="AlphaFoldDB" id="A0A8X7UYK6"/>
<dbReference type="Pfam" id="PF00642">
    <property type="entry name" value="zf-CCCH"/>
    <property type="match status" value="1"/>
</dbReference>
<feature type="compositionally biased region" description="Low complexity" evidence="2">
    <location>
        <begin position="903"/>
        <end position="919"/>
    </location>
</feature>
<keyword evidence="1" id="KW-0862">Zinc</keyword>
<feature type="zinc finger region" description="C3H1-type" evidence="1">
    <location>
        <begin position="141"/>
        <end position="168"/>
    </location>
</feature>
<dbReference type="InterPro" id="IPR000571">
    <property type="entry name" value="Znf_CCCH"/>
</dbReference>
<dbReference type="SMART" id="SM00356">
    <property type="entry name" value="ZnF_C3H1"/>
    <property type="match status" value="1"/>
</dbReference>
<dbReference type="GO" id="GO:0008270">
    <property type="term" value="F:zinc ion binding"/>
    <property type="evidence" value="ECO:0007669"/>
    <property type="project" value="UniProtKB-KW"/>
</dbReference>
<organism evidence="4 5">
    <name type="scientific">Brassica carinata</name>
    <name type="common">Ethiopian mustard</name>
    <name type="synonym">Abyssinian cabbage</name>
    <dbReference type="NCBI Taxonomy" id="52824"/>
    <lineage>
        <taxon>Eukaryota</taxon>
        <taxon>Viridiplantae</taxon>
        <taxon>Streptophyta</taxon>
        <taxon>Embryophyta</taxon>
        <taxon>Tracheophyta</taxon>
        <taxon>Spermatophyta</taxon>
        <taxon>Magnoliopsida</taxon>
        <taxon>eudicotyledons</taxon>
        <taxon>Gunneridae</taxon>
        <taxon>Pentapetalae</taxon>
        <taxon>rosids</taxon>
        <taxon>malvids</taxon>
        <taxon>Brassicales</taxon>
        <taxon>Brassicaceae</taxon>
        <taxon>Brassiceae</taxon>
        <taxon>Brassica</taxon>
    </lineage>
</organism>
<feature type="region of interest" description="Disordered" evidence="2">
    <location>
        <begin position="863"/>
        <end position="919"/>
    </location>
</feature>
<evidence type="ECO:0000259" key="3">
    <source>
        <dbReference type="PROSITE" id="PS50103"/>
    </source>
</evidence>
<gene>
    <name evidence="4" type="ORF">Bca52824_041210</name>
</gene>
<feature type="compositionally biased region" description="Polar residues" evidence="2">
    <location>
        <begin position="863"/>
        <end position="878"/>
    </location>
</feature>
<protein>
    <recommendedName>
        <fullName evidence="3">C3H1-type domain-containing protein</fullName>
    </recommendedName>
</protein>
<proteinExistence type="predicted"/>
<comment type="caution">
    <text evidence="4">The sequence shown here is derived from an EMBL/GenBank/DDBJ whole genome shotgun (WGS) entry which is preliminary data.</text>
</comment>
<evidence type="ECO:0000256" key="1">
    <source>
        <dbReference type="PROSITE-ProRule" id="PRU00723"/>
    </source>
</evidence>
<accession>A0A8X7UYK6</accession>
<dbReference type="PROSITE" id="PS50103">
    <property type="entry name" value="ZF_C3H1"/>
    <property type="match status" value="1"/>
</dbReference>
<evidence type="ECO:0000256" key="2">
    <source>
        <dbReference type="SAM" id="MobiDB-lite"/>
    </source>
</evidence>
<sequence>MWLGKDQGLDLCLFSSSFTSLSKLHPCVSVSICGAASYDCTSSVACGWVGIMVWICACSPPPSLPCPSSIPCVSVSICGAASSDCTSSVACGWVGIMVWICACSPPSSLPCPSSIPSVSVSICGAASSGCTSSTNTHISCSGQPACGNFKAYGFCKYGASCKFDHPVPVNPYHYAGLTMPTPYRSGFGSVLVLLLLHFLVQVPFLVFQFQSVVVRPPTALLPWHVAGINGTSGDTDDYAFVVLRDKQHVVTSRPMDSASMEQAASLITQCRLYSETIQHPNIRRTLITTNTKAMSRLFLLDRFFHGMWLVSICGGASSDCTSSMACGWVGIMVWICACSPPSSLPFPSSIPSVSVSICGAASFDCTSSINTRISCSVVHLFQLNINVASGDTDDSAFVVLRDNQHVVTSRPMDSASMEQAARIMVWICACSPPPSLPCPSSIPCVSVSICGAASSDCTSSVACGWVGIMVWICACSPPSSLPCPSSIPSVSVSICASGDTDDSAFVVLRDNQHVVTSRPMDSASMEQAASLITQCQLYSETIQHPNIRRTLITINTKAMSRLFLLDRFFHGMWLVSICGAASSDCTSSGACGWVGIMVWICACSPPSSLPCPSSIPSVSVSICGVASSGCTPSTNTHISCSVLHLFQLIINGTSGDTDDYAFVVLRDKQHVVTSRPMDSASMEQDASLITQCQLYSEMVQHPNIRRTLITTNTKAMSRLFLLDRFFHGMWLGRDQGLDISIPCVSISICGAASSDCTSSVACGWVGIMVWICACSPPSSLPCPSSIPSVSVSICGAASSGCTSSTNIHISCMDLKLDTLCLSLFYCQQDLSVYFISINGASGLTMPSLPTAYAPPVSTQVKITSPPSLSDSTTVSNGDKSAAENKSSETEKQDDVPDKTKVQDSSLSHSDSTALSKFSG</sequence>
<keyword evidence="5" id="KW-1185">Reference proteome</keyword>
<keyword evidence="1" id="KW-0479">Metal-binding</keyword>
<feature type="domain" description="C3H1-type" evidence="3">
    <location>
        <begin position="141"/>
        <end position="168"/>
    </location>
</feature>
<name>A0A8X7UYK6_BRACI</name>
<dbReference type="Proteomes" id="UP000886595">
    <property type="component" value="Unassembled WGS sequence"/>
</dbReference>
<keyword evidence="1" id="KW-0863">Zinc-finger</keyword>
<reference evidence="4 5" key="1">
    <citation type="submission" date="2020-02" db="EMBL/GenBank/DDBJ databases">
        <authorList>
            <person name="Ma Q."/>
            <person name="Huang Y."/>
            <person name="Song X."/>
            <person name="Pei D."/>
        </authorList>
    </citation>
    <scope>NUCLEOTIDE SEQUENCE [LARGE SCALE GENOMIC DNA]</scope>
    <source>
        <strain evidence="4">Sxm20200214</strain>
        <tissue evidence="4">Leaf</tissue>
    </source>
</reference>
<evidence type="ECO:0000313" key="5">
    <source>
        <dbReference type="Proteomes" id="UP000886595"/>
    </source>
</evidence>
<evidence type="ECO:0000313" key="4">
    <source>
        <dbReference type="EMBL" id="KAG2294541.1"/>
    </source>
</evidence>
<dbReference type="EMBL" id="JAAMPC010000009">
    <property type="protein sequence ID" value="KAG2294541.1"/>
    <property type="molecule type" value="Genomic_DNA"/>
</dbReference>
<feature type="compositionally biased region" description="Basic and acidic residues" evidence="2">
    <location>
        <begin position="880"/>
        <end position="901"/>
    </location>
</feature>